<feature type="domain" description="Reverse transcriptase" evidence="2">
    <location>
        <begin position="215"/>
        <end position="498"/>
    </location>
</feature>
<accession>A0A8T1ISD6</accession>
<evidence type="ECO:0000313" key="4">
    <source>
        <dbReference type="Proteomes" id="UP000760860"/>
    </source>
</evidence>
<dbReference type="VEuPathDB" id="FungiDB:PC110_g23564"/>
<dbReference type="PANTHER" id="PTHR35450">
    <property type="entry name" value="REVERSE TRANSCRIPTASE DOMAIN-CONTAINING PROTEIN"/>
    <property type="match status" value="1"/>
</dbReference>
<dbReference type="VEuPathDB" id="FungiDB:PC110_g22615"/>
<evidence type="ECO:0000256" key="1">
    <source>
        <dbReference type="SAM" id="MobiDB-lite"/>
    </source>
</evidence>
<feature type="region of interest" description="Disordered" evidence="1">
    <location>
        <begin position="1"/>
        <end position="28"/>
    </location>
</feature>
<dbReference type="Pfam" id="PF00078">
    <property type="entry name" value="RVT_1"/>
    <property type="match status" value="1"/>
</dbReference>
<evidence type="ECO:0000313" key="3">
    <source>
        <dbReference type="EMBL" id="KAG3227677.1"/>
    </source>
</evidence>
<dbReference type="PROSITE" id="PS50878">
    <property type="entry name" value="RT_POL"/>
    <property type="match status" value="1"/>
</dbReference>
<name>A0A8T1ISD6_9STRA</name>
<sequence>MSRSSARRRRRQRQCARRRPPRVTRHHREHRLDEALDDLRAVETAAPSDRRTISRARRRVGRINAAAEQQRLRHQFGTAEKACVEGILAKARDTRTAPAARAASGAPHSSSAEDEGTCPITSEHLHRHFTEVNTPKSRFDAMAPVGAKFRAALARLPAATEATELLTDAPTPDEIEDQLQRANGASSPGLDGVGYDTYKLFNTQLLPVLHAAFQCCWRHQRVPQSWKQGTVRLIYKKGSREDPANWRPICLQQVIYKTYAGLLARRFTRWLDANGRHAEDQKGFRAVNGCGEHNFLASTLIDHARRSRKELHMVWYDLKNAFGSVPQELLWEVLERMGAPPGFVQVCKGLYKDAAFTVGNAADGQTDPVTQLVGVFQGCPLSPHLFTAAISPLLHALRQLHDTGVKLSTDDRPGASAFADDLKIFSGTVDGIRRQHALVVDFLSWTGMEANPAKCCTMSVQRDSRGVLAAADLGLQLATSPIPALDMTASYAYLGIGDGFDHARRRIELAPKLRELKDDTTALLQSGLAPWQVVKAIKVYLYPRVRYALRHLRPFAQQLQGYDCHLVRGLRHLLRLPTTATTSFFYSPVSRGGLGLLPLTELHAALQIAHGWQMLNSKDPAIQRIARTQLRLIADRRHRLDTEYWGEREEELCAQLLNTQLASSGHAQPKRRNGDIGSLWVDVQRHLRTVGLQHGTAPAQAATRTPALAL</sequence>
<protein>
    <recommendedName>
        <fullName evidence="2">Reverse transcriptase domain-containing protein</fullName>
    </recommendedName>
</protein>
<proteinExistence type="predicted"/>
<dbReference type="AlphaFoldDB" id="A0A8T1ISD6"/>
<organism evidence="3 4">
    <name type="scientific">Phytophthora cactorum</name>
    <dbReference type="NCBI Taxonomy" id="29920"/>
    <lineage>
        <taxon>Eukaryota</taxon>
        <taxon>Sar</taxon>
        <taxon>Stramenopiles</taxon>
        <taxon>Oomycota</taxon>
        <taxon>Peronosporomycetes</taxon>
        <taxon>Peronosporales</taxon>
        <taxon>Peronosporaceae</taxon>
        <taxon>Phytophthora</taxon>
    </lineage>
</organism>
<dbReference type="EMBL" id="RCMV01000030">
    <property type="protein sequence ID" value="KAG3227677.1"/>
    <property type="molecule type" value="Genomic_DNA"/>
</dbReference>
<gene>
    <name evidence="3" type="ORF">PC129_g1771</name>
</gene>
<comment type="caution">
    <text evidence="3">The sequence shown here is derived from an EMBL/GenBank/DDBJ whole genome shotgun (WGS) entry which is preliminary data.</text>
</comment>
<reference evidence="3" key="1">
    <citation type="submission" date="2018-05" db="EMBL/GenBank/DDBJ databases">
        <title>Effector identification in a new, highly contiguous assembly of the strawberry crown rot pathogen Phytophthora cactorum.</title>
        <authorList>
            <person name="Armitage A.D."/>
            <person name="Nellist C.F."/>
            <person name="Bates H."/>
            <person name="Vickerstaff R.J."/>
            <person name="Harrison R.J."/>
        </authorList>
    </citation>
    <scope>NUCLEOTIDE SEQUENCE</scope>
    <source>
        <strain evidence="3">P421</strain>
    </source>
</reference>
<dbReference type="CDD" id="cd01650">
    <property type="entry name" value="RT_nLTR_like"/>
    <property type="match status" value="1"/>
</dbReference>
<dbReference type="InterPro" id="IPR000477">
    <property type="entry name" value="RT_dom"/>
</dbReference>
<feature type="compositionally biased region" description="Low complexity" evidence="1">
    <location>
        <begin position="96"/>
        <end position="110"/>
    </location>
</feature>
<dbReference type="VEuPathDB" id="FungiDB:PC110_g11761"/>
<feature type="region of interest" description="Disordered" evidence="1">
    <location>
        <begin position="94"/>
        <end position="118"/>
    </location>
</feature>
<dbReference type="InterPro" id="IPR043502">
    <property type="entry name" value="DNA/RNA_pol_sf"/>
</dbReference>
<dbReference type="SUPFAM" id="SSF56672">
    <property type="entry name" value="DNA/RNA polymerases"/>
    <property type="match status" value="1"/>
</dbReference>
<dbReference type="Proteomes" id="UP000760860">
    <property type="component" value="Unassembled WGS sequence"/>
</dbReference>
<dbReference type="PANTHER" id="PTHR35450:SF2">
    <property type="entry name" value="REVERSE TRANSCRIPTASE DOMAIN-CONTAINING PROTEIN"/>
    <property type="match status" value="1"/>
</dbReference>
<evidence type="ECO:0000259" key="2">
    <source>
        <dbReference type="PROSITE" id="PS50878"/>
    </source>
</evidence>